<comment type="caution">
    <text evidence="2">The sequence shown here is derived from an EMBL/GenBank/DDBJ whole genome shotgun (WGS) entry which is preliminary data.</text>
</comment>
<keyword evidence="1" id="KW-0812">Transmembrane</keyword>
<feature type="transmembrane region" description="Helical" evidence="1">
    <location>
        <begin position="38"/>
        <end position="62"/>
    </location>
</feature>
<dbReference type="AlphaFoldDB" id="A0A0R2JJT0"/>
<feature type="transmembrane region" description="Helical" evidence="1">
    <location>
        <begin position="6"/>
        <end position="26"/>
    </location>
</feature>
<evidence type="ECO:0000313" key="3">
    <source>
        <dbReference type="Proteomes" id="UP000051673"/>
    </source>
</evidence>
<protein>
    <submittedName>
        <fullName evidence="2">Uncharacterized protein</fullName>
    </submittedName>
</protein>
<accession>A0A0R2JJT0</accession>
<keyword evidence="1" id="KW-1133">Transmembrane helix</keyword>
<dbReference type="RefSeq" id="WP_057786669.1">
    <property type="nucleotide sequence ID" value="NZ_JQCD01000018.1"/>
</dbReference>
<dbReference type="EMBL" id="JQCD01000018">
    <property type="protein sequence ID" value="KRN77529.1"/>
    <property type="molecule type" value="Genomic_DNA"/>
</dbReference>
<dbReference type="PATRIC" id="fig|1620.3.peg.1622"/>
<dbReference type="STRING" id="1620.IV67_GL001587"/>
<keyword evidence="1" id="KW-0472">Membrane</keyword>
<organism evidence="2 3">
    <name type="scientific">Weissella minor</name>
    <dbReference type="NCBI Taxonomy" id="1620"/>
    <lineage>
        <taxon>Bacteria</taxon>
        <taxon>Bacillati</taxon>
        <taxon>Bacillota</taxon>
        <taxon>Bacilli</taxon>
        <taxon>Lactobacillales</taxon>
        <taxon>Lactobacillaceae</taxon>
        <taxon>Weissella</taxon>
    </lineage>
</organism>
<evidence type="ECO:0000256" key="1">
    <source>
        <dbReference type="SAM" id="Phobius"/>
    </source>
</evidence>
<sequence>MISPAILLGMQIFAAVMILPTVIYSVGHRLMRPFPRVFNALHIVFGGYMLSVLLAALTVLIVN</sequence>
<reference evidence="2 3" key="1">
    <citation type="journal article" date="2015" name="Genome Announc.">
        <title>Expanding the biotechnology potential of lactobacilli through comparative genomics of 213 strains and associated genera.</title>
        <authorList>
            <person name="Sun Z."/>
            <person name="Harris H.M."/>
            <person name="McCann A."/>
            <person name="Guo C."/>
            <person name="Argimon S."/>
            <person name="Zhang W."/>
            <person name="Yang X."/>
            <person name="Jeffery I.B."/>
            <person name="Cooney J.C."/>
            <person name="Kagawa T.F."/>
            <person name="Liu W."/>
            <person name="Song Y."/>
            <person name="Salvetti E."/>
            <person name="Wrobel A."/>
            <person name="Rasinkangas P."/>
            <person name="Parkhill J."/>
            <person name="Rea M.C."/>
            <person name="O'Sullivan O."/>
            <person name="Ritari J."/>
            <person name="Douillard F.P."/>
            <person name="Paul Ross R."/>
            <person name="Yang R."/>
            <person name="Briner A.E."/>
            <person name="Felis G.E."/>
            <person name="de Vos W.M."/>
            <person name="Barrangou R."/>
            <person name="Klaenhammer T.R."/>
            <person name="Caufield P.W."/>
            <person name="Cui Y."/>
            <person name="Zhang H."/>
            <person name="O'Toole P.W."/>
        </authorList>
    </citation>
    <scope>NUCLEOTIDE SEQUENCE [LARGE SCALE GENOMIC DNA]</scope>
    <source>
        <strain evidence="2 3">DSM 20014</strain>
    </source>
</reference>
<gene>
    <name evidence="2" type="ORF">IV67_GL001587</name>
</gene>
<keyword evidence="3" id="KW-1185">Reference proteome</keyword>
<evidence type="ECO:0000313" key="2">
    <source>
        <dbReference type="EMBL" id="KRN77529.1"/>
    </source>
</evidence>
<name>A0A0R2JJT0_9LACO</name>
<dbReference type="Proteomes" id="UP000051673">
    <property type="component" value="Unassembled WGS sequence"/>
</dbReference>
<dbReference type="OrthoDB" id="2147762at2"/>
<proteinExistence type="predicted"/>